<dbReference type="InterPro" id="IPR035899">
    <property type="entry name" value="DBL_dom_sf"/>
</dbReference>
<protein>
    <submittedName>
        <fullName evidence="3">Uncharacterized protein</fullName>
    </submittedName>
</protein>
<accession>A0AAD7GE87</accession>
<feature type="region of interest" description="Disordered" evidence="1">
    <location>
        <begin position="70"/>
        <end position="131"/>
    </location>
</feature>
<dbReference type="AlphaFoldDB" id="A0AAD7GE87"/>
<name>A0AAD7GE87_MYCRO</name>
<evidence type="ECO:0000256" key="2">
    <source>
        <dbReference type="SAM" id="Phobius"/>
    </source>
</evidence>
<keyword evidence="4" id="KW-1185">Reference proteome</keyword>
<keyword evidence="2" id="KW-1133">Transmembrane helix</keyword>
<evidence type="ECO:0000313" key="4">
    <source>
        <dbReference type="Proteomes" id="UP001221757"/>
    </source>
</evidence>
<feature type="compositionally biased region" description="Basic and acidic residues" evidence="1">
    <location>
        <begin position="108"/>
        <end position="120"/>
    </location>
</feature>
<organism evidence="3 4">
    <name type="scientific">Mycena rosella</name>
    <name type="common">Pink bonnet</name>
    <name type="synonym">Agaricus rosellus</name>
    <dbReference type="NCBI Taxonomy" id="1033263"/>
    <lineage>
        <taxon>Eukaryota</taxon>
        <taxon>Fungi</taxon>
        <taxon>Dikarya</taxon>
        <taxon>Basidiomycota</taxon>
        <taxon>Agaricomycotina</taxon>
        <taxon>Agaricomycetes</taxon>
        <taxon>Agaricomycetidae</taxon>
        <taxon>Agaricales</taxon>
        <taxon>Marasmiineae</taxon>
        <taxon>Mycenaceae</taxon>
        <taxon>Mycena</taxon>
    </lineage>
</organism>
<dbReference type="Gene3D" id="1.20.900.10">
    <property type="entry name" value="Dbl homology (DH) domain"/>
    <property type="match status" value="1"/>
</dbReference>
<dbReference type="Proteomes" id="UP001221757">
    <property type="component" value="Unassembled WGS sequence"/>
</dbReference>
<keyword evidence="2" id="KW-0812">Transmembrane</keyword>
<dbReference type="EMBL" id="JARKIE010000092">
    <property type="protein sequence ID" value="KAJ7686907.1"/>
    <property type="molecule type" value="Genomic_DNA"/>
</dbReference>
<feature type="transmembrane region" description="Helical" evidence="2">
    <location>
        <begin position="212"/>
        <end position="231"/>
    </location>
</feature>
<dbReference type="SUPFAM" id="SSF48065">
    <property type="entry name" value="DBL homology domain (DH-domain)"/>
    <property type="match status" value="1"/>
</dbReference>
<evidence type="ECO:0000256" key="1">
    <source>
        <dbReference type="SAM" id="MobiDB-lite"/>
    </source>
</evidence>
<evidence type="ECO:0000313" key="3">
    <source>
        <dbReference type="EMBL" id="KAJ7686907.1"/>
    </source>
</evidence>
<gene>
    <name evidence="3" type="ORF">B0H17DRAFT_1203925</name>
</gene>
<reference evidence="3" key="1">
    <citation type="submission" date="2023-03" db="EMBL/GenBank/DDBJ databases">
        <title>Massive genome expansion in bonnet fungi (Mycena s.s.) driven by repeated elements and novel gene families across ecological guilds.</title>
        <authorList>
            <consortium name="Lawrence Berkeley National Laboratory"/>
            <person name="Harder C.B."/>
            <person name="Miyauchi S."/>
            <person name="Viragh M."/>
            <person name="Kuo A."/>
            <person name="Thoen E."/>
            <person name="Andreopoulos B."/>
            <person name="Lu D."/>
            <person name="Skrede I."/>
            <person name="Drula E."/>
            <person name="Henrissat B."/>
            <person name="Morin E."/>
            <person name="Kohler A."/>
            <person name="Barry K."/>
            <person name="LaButti K."/>
            <person name="Morin E."/>
            <person name="Salamov A."/>
            <person name="Lipzen A."/>
            <person name="Mereny Z."/>
            <person name="Hegedus B."/>
            <person name="Baldrian P."/>
            <person name="Stursova M."/>
            <person name="Weitz H."/>
            <person name="Taylor A."/>
            <person name="Grigoriev I.V."/>
            <person name="Nagy L.G."/>
            <person name="Martin F."/>
            <person name="Kauserud H."/>
        </authorList>
    </citation>
    <scope>NUCLEOTIDE SEQUENCE</scope>
    <source>
        <strain evidence="3">CBHHK067</strain>
    </source>
</reference>
<sequence>MLALPAFAQYLLAREADPRCGRLKLRDWLLTIVRRCPRYLLLLCAPPVIASSASQSASAVAVGVRARGQGVSGGGDGGADAHQDEEEPPTTRPRPRHARSGTFFAPLHRADARADTRADTQDDAGGGGRSSAGWGALDLPALHAEAAGRFLAWRHAGGAAGDVDLAPQAVRRPEVRGDEGGEKHSPDVHPYIPVPPYPYPYALLAAHVRDGWWVGMGMGMGAAFVVGVVAGA</sequence>
<comment type="caution">
    <text evidence="3">The sequence shown here is derived from an EMBL/GenBank/DDBJ whole genome shotgun (WGS) entry which is preliminary data.</text>
</comment>
<keyword evidence="2" id="KW-0472">Membrane</keyword>
<proteinExistence type="predicted"/>